<organism evidence="2 3">
    <name type="scientific">Plectosphaerella cucumerina</name>
    <dbReference type="NCBI Taxonomy" id="40658"/>
    <lineage>
        <taxon>Eukaryota</taxon>
        <taxon>Fungi</taxon>
        <taxon>Dikarya</taxon>
        <taxon>Ascomycota</taxon>
        <taxon>Pezizomycotina</taxon>
        <taxon>Sordariomycetes</taxon>
        <taxon>Hypocreomycetidae</taxon>
        <taxon>Glomerellales</taxon>
        <taxon>Plectosphaerellaceae</taxon>
        <taxon>Plectosphaerella</taxon>
    </lineage>
</organism>
<protein>
    <submittedName>
        <fullName evidence="2">Uncharacterized protein</fullName>
    </submittedName>
</protein>
<dbReference type="OrthoDB" id="3552888at2759"/>
<feature type="signal peptide" evidence="1">
    <location>
        <begin position="1"/>
        <end position="16"/>
    </location>
</feature>
<sequence length="223" mass="23861">MKSAVIVLGLVANAAAAAVGENLPPLPLGDLGWSGSVTPGGPVLEYWGQDFADIEAKIRKDYPDFSIYSETEVSTPVSESSADPAVAARGVLEARHGPRHCQTRFGEVNPFSVNSCISNLRRISGGCKARARTCIRTQCVSGAAVGICNDNHHEINIPCPDIANMAENIKNWCYTHDTYCPPRGSCRDVNPRTSGQIFSNHSTWNVIVGACGFFGNGERPVKA</sequence>
<evidence type="ECO:0000313" key="2">
    <source>
        <dbReference type="EMBL" id="KAH7375439.1"/>
    </source>
</evidence>
<keyword evidence="3" id="KW-1185">Reference proteome</keyword>
<accession>A0A8K0X8J5</accession>
<proteinExistence type="predicted"/>
<evidence type="ECO:0000313" key="3">
    <source>
        <dbReference type="Proteomes" id="UP000813385"/>
    </source>
</evidence>
<feature type="chain" id="PRO_5035457921" evidence="1">
    <location>
        <begin position="17"/>
        <end position="223"/>
    </location>
</feature>
<dbReference type="Proteomes" id="UP000813385">
    <property type="component" value="Unassembled WGS sequence"/>
</dbReference>
<evidence type="ECO:0000256" key="1">
    <source>
        <dbReference type="SAM" id="SignalP"/>
    </source>
</evidence>
<dbReference type="EMBL" id="JAGPXD010000001">
    <property type="protein sequence ID" value="KAH7375439.1"/>
    <property type="molecule type" value="Genomic_DNA"/>
</dbReference>
<name>A0A8K0X8J5_9PEZI</name>
<dbReference type="AlphaFoldDB" id="A0A8K0X8J5"/>
<comment type="caution">
    <text evidence="2">The sequence shown here is derived from an EMBL/GenBank/DDBJ whole genome shotgun (WGS) entry which is preliminary data.</text>
</comment>
<gene>
    <name evidence="2" type="ORF">B0T11DRAFT_293122</name>
</gene>
<reference evidence="2" key="1">
    <citation type="journal article" date="2021" name="Nat. Commun.">
        <title>Genetic determinants of endophytism in the Arabidopsis root mycobiome.</title>
        <authorList>
            <person name="Mesny F."/>
            <person name="Miyauchi S."/>
            <person name="Thiergart T."/>
            <person name="Pickel B."/>
            <person name="Atanasova L."/>
            <person name="Karlsson M."/>
            <person name="Huettel B."/>
            <person name="Barry K.W."/>
            <person name="Haridas S."/>
            <person name="Chen C."/>
            <person name="Bauer D."/>
            <person name="Andreopoulos W."/>
            <person name="Pangilinan J."/>
            <person name="LaButti K."/>
            <person name="Riley R."/>
            <person name="Lipzen A."/>
            <person name="Clum A."/>
            <person name="Drula E."/>
            <person name="Henrissat B."/>
            <person name="Kohler A."/>
            <person name="Grigoriev I.V."/>
            <person name="Martin F.M."/>
            <person name="Hacquard S."/>
        </authorList>
    </citation>
    <scope>NUCLEOTIDE SEQUENCE</scope>
    <source>
        <strain evidence="2">MPI-CAGE-AT-0016</strain>
    </source>
</reference>
<keyword evidence="1" id="KW-0732">Signal</keyword>